<dbReference type="NCBIfam" id="TIGR00143">
    <property type="entry name" value="hypF"/>
    <property type="match status" value="1"/>
</dbReference>
<evidence type="ECO:0000256" key="3">
    <source>
        <dbReference type="ARBA" id="ARBA00022598"/>
    </source>
</evidence>
<evidence type="ECO:0000256" key="2">
    <source>
        <dbReference type="ARBA" id="ARBA00008097"/>
    </source>
</evidence>
<evidence type="ECO:0000256" key="7">
    <source>
        <dbReference type="ARBA" id="ARBA00048220"/>
    </source>
</evidence>
<dbReference type="GO" id="GO:0016874">
    <property type="term" value="F:ligase activity"/>
    <property type="evidence" value="ECO:0007669"/>
    <property type="project" value="UniProtKB-UniRule"/>
</dbReference>
<dbReference type="Proteomes" id="UP000660110">
    <property type="component" value="Unassembled WGS sequence"/>
</dbReference>
<comment type="catalytic activity">
    <reaction evidence="7">
        <text>C-terminal L-cysteinyl-[HypE protein] + carbamoyl phosphate + ATP + H2O = C-terminal S-carboxamide-L-cysteinyl-[HypE protein] + AMP + phosphate + diphosphate + H(+)</text>
        <dbReference type="Rhea" id="RHEA:55636"/>
        <dbReference type="Rhea" id="RHEA-COMP:14247"/>
        <dbReference type="Rhea" id="RHEA-COMP:14392"/>
        <dbReference type="ChEBI" id="CHEBI:15377"/>
        <dbReference type="ChEBI" id="CHEBI:15378"/>
        <dbReference type="ChEBI" id="CHEBI:30616"/>
        <dbReference type="ChEBI" id="CHEBI:33019"/>
        <dbReference type="ChEBI" id="CHEBI:43474"/>
        <dbReference type="ChEBI" id="CHEBI:58228"/>
        <dbReference type="ChEBI" id="CHEBI:76913"/>
        <dbReference type="ChEBI" id="CHEBI:139126"/>
        <dbReference type="ChEBI" id="CHEBI:456215"/>
    </reaction>
</comment>
<evidence type="ECO:0000313" key="13">
    <source>
        <dbReference type="Proteomes" id="UP000660110"/>
    </source>
</evidence>
<dbReference type="Gene3D" id="3.90.870.50">
    <property type="match status" value="1"/>
</dbReference>
<sequence length="759" mass="85221">MYQALKIIVTGRIQGVGFRPFIYSLAKKYSLRGTVQNNLGTVQIIAEGKQAALSEMVQELTFSHPPLAKIDELTTHQLAPSYYEDFTIIASEESGNALPWVSPDAAICVDCLEEFSNPENRRYLYPFINCTQCGPRYTITERLPYDRTHTTMKEFEMCGRCREEYDDPTSRRHHAQPICCAECGPALKLYHTAGDVISGDQGEITQVIDLIKQGKIVGIKGIGGYHLACDAFQEKVVARLRLKKRRPKRPLAIMVKSLAVARKFCHLSKQEEETLTGQTRPIVVLRKKAEGTLPDLLSPGLSTIGIMLPYTPLHYLLFENNELDCLVMTSANPSGFPIQYKDESLHDLADYVLTHDRKIHLPIDDSLVQWDGDRLLHLRNGRGLVPDPIKTNDQVDDIIALGGQQKNTFALGRQNHVIMSPHIGDLDNEEMIEHFESQLSHYRKWLGVEAAYAAVDKHPLYTTTSLAKNLTSHVIPVQHHHAHHVSCMEENGLGEPSLGIILDGTGYGDDGHLWGFEFLYGNADSFERLAHLHYSPLPGGEKAVKEPWRNAVGMLLNGCPEEGKKLSVELFPEKTKQIHIIEQMVKQQIHSPMAGSCGRLFDAVSAILGINHHSTYEGEPAITLSDYMNRRSTHSSNKIYTYSIHTGKPVMQIDFYSMIHEIVQDKLNNVPPSLIIEAFHNTIISCCIEMIQKLVKRRPDLNKNVVLSGGSFQNIYLTRHIQKRLHLEGFTVYTHNKVPCHDGGLSLGQLIIASRAVNK</sequence>
<dbReference type="InterPro" id="IPR004421">
    <property type="entry name" value="Carbamoyltransferase_HypF"/>
</dbReference>
<dbReference type="PROSITE" id="PS51160">
    <property type="entry name" value="ACYLPHOSPHATASE_3"/>
    <property type="match status" value="1"/>
</dbReference>
<evidence type="ECO:0000256" key="4">
    <source>
        <dbReference type="ARBA" id="ARBA00022723"/>
    </source>
</evidence>
<comment type="caution">
    <text evidence="12">The sequence shown here is derived from an EMBL/GenBank/DDBJ whole genome shotgun (WGS) entry which is preliminary data.</text>
</comment>
<dbReference type="RefSeq" id="WP_188377051.1">
    <property type="nucleotide sequence ID" value="NZ_BMEL01000002.1"/>
</dbReference>
<evidence type="ECO:0000256" key="5">
    <source>
        <dbReference type="ARBA" id="ARBA00022771"/>
    </source>
</evidence>
<dbReference type="GO" id="GO:0016743">
    <property type="term" value="F:carboxyl- or carbamoyltransferase activity"/>
    <property type="evidence" value="ECO:0007669"/>
    <property type="project" value="UniProtKB-UniRule"/>
</dbReference>
<feature type="domain" description="YrdC-like" evidence="11">
    <location>
        <begin position="201"/>
        <end position="383"/>
    </location>
</feature>
<evidence type="ECO:0000256" key="1">
    <source>
        <dbReference type="ARBA" id="ARBA00004711"/>
    </source>
</evidence>
<dbReference type="PROSITE" id="PS51163">
    <property type="entry name" value="YRDC"/>
    <property type="match status" value="1"/>
</dbReference>
<evidence type="ECO:0000256" key="8">
    <source>
        <dbReference type="PIRNR" id="PIRNR006256"/>
    </source>
</evidence>
<dbReference type="PANTHER" id="PTHR42959:SF1">
    <property type="entry name" value="CARBAMOYLTRANSFERASE HYPF"/>
    <property type="match status" value="1"/>
</dbReference>
<dbReference type="Gene3D" id="3.30.420.360">
    <property type="match status" value="1"/>
</dbReference>
<dbReference type="EMBL" id="BMEL01000002">
    <property type="protein sequence ID" value="GGF18642.1"/>
    <property type="molecule type" value="Genomic_DNA"/>
</dbReference>
<evidence type="ECO:0000256" key="6">
    <source>
        <dbReference type="ARBA" id="ARBA00022833"/>
    </source>
</evidence>
<dbReference type="GO" id="GO:0008270">
    <property type="term" value="F:zinc ion binding"/>
    <property type="evidence" value="ECO:0007669"/>
    <property type="project" value="UniProtKB-KW"/>
</dbReference>
<evidence type="ECO:0000259" key="10">
    <source>
        <dbReference type="PROSITE" id="PS51160"/>
    </source>
</evidence>
<accession>A0A917EV16</accession>
<dbReference type="Gene3D" id="3.30.420.40">
    <property type="match status" value="1"/>
</dbReference>
<dbReference type="Pfam" id="PF00708">
    <property type="entry name" value="Acylphosphatase"/>
    <property type="match status" value="1"/>
</dbReference>
<protein>
    <recommendedName>
        <fullName evidence="8">Carbamoyltransferase</fullName>
        <ecNumber evidence="8">6.2.-.-</ecNumber>
    </recommendedName>
</protein>
<proteinExistence type="inferred from homology"/>
<dbReference type="Pfam" id="PF07503">
    <property type="entry name" value="zf-HYPF"/>
    <property type="match status" value="2"/>
</dbReference>
<dbReference type="SUPFAM" id="SSF55821">
    <property type="entry name" value="YrdC/RibB"/>
    <property type="match status" value="1"/>
</dbReference>
<evidence type="ECO:0000313" key="12">
    <source>
        <dbReference type="EMBL" id="GGF18642.1"/>
    </source>
</evidence>
<dbReference type="GO" id="GO:0003998">
    <property type="term" value="F:acylphosphatase activity"/>
    <property type="evidence" value="ECO:0007669"/>
    <property type="project" value="UniProtKB-EC"/>
</dbReference>
<keyword evidence="9" id="KW-0378">Hydrolase</keyword>
<dbReference type="EC" id="6.2.-.-" evidence="8"/>
<dbReference type="SUPFAM" id="SSF54975">
    <property type="entry name" value="Acylphosphatase/BLUF domain-like"/>
    <property type="match status" value="1"/>
</dbReference>
<dbReference type="PANTHER" id="PTHR42959">
    <property type="entry name" value="CARBAMOYLTRANSFERASE"/>
    <property type="match status" value="1"/>
</dbReference>
<reference evidence="12" key="2">
    <citation type="submission" date="2020-09" db="EMBL/GenBank/DDBJ databases">
        <authorList>
            <person name="Sun Q."/>
            <person name="Zhou Y."/>
        </authorList>
    </citation>
    <scope>NUCLEOTIDE SEQUENCE</scope>
    <source>
        <strain evidence="12">CGMCC 1.12153</strain>
    </source>
</reference>
<evidence type="ECO:0000259" key="11">
    <source>
        <dbReference type="PROSITE" id="PS51163"/>
    </source>
</evidence>
<dbReference type="InterPro" id="IPR017945">
    <property type="entry name" value="DHBP_synth_RibB-like_a/b_dom"/>
</dbReference>
<keyword evidence="13" id="KW-1185">Reference proteome</keyword>
<dbReference type="Pfam" id="PF22521">
    <property type="entry name" value="HypF_C_2"/>
    <property type="match status" value="1"/>
</dbReference>
<dbReference type="Pfam" id="PF01300">
    <property type="entry name" value="Sua5_yciO_yrdC"/>
    <property type="match status" value="1"/>
</dbReference>
<comment type="similarity">
    <text evidence="2 8">Belongs to the carbamoyltransferase HypF family.</text>
</comment>
<evidence type="ECO:0000256" key="9">
    <source>
        <dbReference type="PROSITE-ProRule" id="PRU00520"/>
    </source>
</evidence>
<dbReference type="InterPro" id="IPR055128">
    <property type="entry name" value="HypF_C_2"/>
</dbReference>
<comment type="catalytic activity">
    <reaction evidence="9">
        <text>an acyl phosphate + H2O = a carboxylate + phosphate + H(+)</text>
        <dbReference type="Rhea" id="RHEA:14965"/>
        <dbReference type="ChEBI" id="CHEBI:15377"/>
        <dbReference type="ChEBI" id="CHEBI:15378"/>
        <dbReference type="ChEBI" id="CHEBI:29067"/>
        <dbReference type="ChEBI" id="CHEBI:43474"/>
        <dbReference type="ChEBI" id="CHEBI:59918"/>
        <dbReference type="EC" id="3.6.1.7"/>
    </reaction>
</comment>
<feature type="active site" evidence="9">
    <location>
        <position position="19"/>
    </location>
</feature>
<organism evidence="12 13">
    <name type="scientific">Halobacillus andaensis</name>
    <dbReference type="NCBI Taxonomy" id="1176239"/>
    <lineage>
        <taxon>Bacteria</taxon>
        <taxon>Bacillati</taxon>
        <taxon>Bacillota</taxon>
        <taxon>Bacilli</taxon>
        <taxon>Bacillales</taxon>
        <taxon>Bacillaceae</taxon>
        <taxon>Halobacillus</taxon>
    </lineage>
</organism>
<dbReference type="GO" id="GO:0003725">
    <property type="term" value="F:double-stranded RNA binding"/>
    <property type="evidence" value="ECO:0007669"/>
    <property type="project" value="InterPro"/>
</dbReference>
<dbReference type="Gene3D" id="3.30.110.120">
    <property type="match status" value="1"/>
</dbReference>
<keyword evidence="6" id="KW-0862">Zinc</keyword>
<dbReference type="InterPro" id="IPR051060">
    <property type="entry name" value="Carbamoyltrans_HypF-like"/>
</dbReference>
<name>A0A917EV16_HALAA</name>
<keyword evidence="4" id="KW-0479">Metal-binding</keyword>
<comment type="pathway">
    <text evidence="1">Protein modification; [NiFe] hydrogenase maturation.</text>
</comment>
<dbReference type="InterPro" id="IPR036046">
    <property type="entry name" value="Acylphosphatase-like_dom_sf"/>
</dbReference>
<dbReference type="InterPro" id="IPR011125">
    <property type="entry name" value="Znf_HypF"/>
</dbReference>
<dbReference type="InterPro" id="IPR041440">
    <property type="entry name" value="HypF_C"/>
</dbReference>
<keyword evidence="3" id="KW-0436">Ligase</keyword>
<feature type="active site" evidence="9">
    <location>
        <position position="37"/>
    </location>
</feature>
<dbReference type="InterPro" id="IPR001792">
    <property type="entry name" value="Acylphosphatase-like_dom"/>
</dbReference>
<feature type="domain" description="Acylphosphatase-like" evidence="10">
    <location>
        <begin position="4"/>
        <end position="90"/>
    </location>
</feature>
<dbReference type="InterPro" id="IPR006070">
    <property type="entry name" value="Sua5-like_dom"/>
</dbReference>
<keyword evidence="5" id="KW-0863">Zinc-finger</keyword>
<gene>
    <name evidence="12" type="ORF">GCM10010954_16780</name>
</gene>
<dbReference type="AlphaFoldDB" id="A0A917EV16"/>
<dbReference type="PIRSF" id="PIRSF006256">
    <property type="entry name" value="CMPcnvr_hdrg_mat"/>
    <property type="match status" value="1"/>
</dbReference>
<dbReference type="Pfam" id="PF17788">
    <property type="entry name" value="HypF_C"/>
    <property type="match status" value="1"/>
</dbReference>
<dbReference type="GO" id="GO:0051604">
    <property type="term" value="P:protein maturation"/>
    <property type="evidence" value="ECO:0007669"/>
    <property type="project" value="TreeGrafter"/>
</dbReference>
<reference evidence="12" key="1">
    <citation type="journal article" date="2014" name="Int. J. Syst. Evol. Microbiol.">
        <title>Complete genome sequence of Corynebacterium casei LMG S-19264T (=DSM 44701T), isolated from a smear-ripened cheese.</title>
        <authorList>
            <consortium name="US DOE Joint Genome Institute (JGI-PGF)"/>
            <person name="Walter F."/>
            <person name="Albersmeier A."/>
            <person name="Kalinowski J."/>
            <person name="Ruckert C."/>
        </authorList>
    </citation>
    <scope>NUCLEOTIDE SEQUENCE</scope>
    <source>
        <strain evidence="12">CGMCC 1.12153</strain>
    </source>
</reference>